<evidence type="ECO:0000313" key="4">
    <source>
        <dbReference type="Proteomes" id="UP000580910"/>
    </source>
</evidence>
<evidence type="ECO:0000259" key="2">
    <source>
        <dbReference type="Pfam" id="PF01759"/>
    </source>
</evidence>
<gene>
    <name evidence="3" type="ORF">FB382_003799</name>
</gene>
<dbReference type="Gene3D" id="2.40.50.120">
    <property type="match status" value="1"/>
</dbReference>
<keyword evidence="1" id="KW-0812">Transmembrane</keyword>
<keyword evidence="4" id="KW-1185">Reference proteome</keyword>
<feature type="transmembrane region" description="Helical" evidence="1">
    <location>
        <begin position="177"/>
        <end position="195"/>
    </location>
</feature>
<reference evidence="3 4" key="1">
    <citation type="submission" date="2020-07" db="EMBL/GenBank/DDBJ databases">
        <title>Sequencing the genomes of 1000 actinobacteria strains.</title>
        <authorList>
            <person name="Klenk H.-P."/>
        </authorList>
    </citation>
    <scope>NUCLEOTIDE SEQUENCE [LARGE SCALE GENOMIC DNA]</scope>
    <source>
        <strain evidence="3 4">DSM 21349</strain>
    </source>
</reference>
<keyword evidence="1" id="KW-1133">Transmembrane helix</keyword>
<dbReference type="SUPFAM" id="SSF50242">
    <property type="entry name" value="TIMP-like"/>
    <property type="match status" value="1"/>
</dbReference>
<dbReference type="Pfam" id="PF01759">
    <property type="entry name" value="NTR"/>
    <property type="match status" value="1"/>
</dbReference>
<sequence length="201" mass="20929">MLDTVSASLPRAARRLFATLLIAGCSVVVLGQGPASACPAASGSGTTQDHTMNVSDVFTGDVAGVTRDDRTITYDVRVDRVYKGEVQTADVLVTTSAKARSCTGVELTNGRSYVFFAQADGSDLSIARADGTARAGDQLVKQVERLLGDGHAPTPPEPKTATFTRVAHAEPQTLPRLAAPGLALVLVGLLGLLVVRRVGSR</sequence>
<proteinExistence type="predicted"/>
<feature type="domain" description="Netrin module non-TIMP type" evidence="2">
    <location>
        <begin position="57"/>
        <end position="120"/>
    </location>
</feature>
<keyword evidence="1" id="KW-0472">Membrane</keyword>
<dbReference type="RefSeq" id="WP_182541235.1">
    <property type="nucleotide sequence ID" value="NZ_JACGXA010000001.1"/>
</dbReference>
<dbReference type="InterPro" id="IPR008993">
    <property type="entry name" value="TIMP-like_OB-fold"/>
</dbReference>
<comment type="caution">
    <text evidence="3">The sequence shown here is derived from an EMBL/GenBank/DDBJ whole genome shotgun (WGS) entry which is preliminary data.</text>
</comment>
<protein>
    <recommendedName>
        <fullName evidence="2">Netrin module non-TIMP type domain-containing protein</fullName>
    </recommendedName>
</protein>
<dbReference type="InterPro" id="IPR018933">
    <property type="entry name" value="Netrin_module_non-TIMP"/>
</dbReference>
<dbReference type="AlphaFoldDB" id="A0A7W3J3B4"/>
<dbReference type="Proteomes" id="UP000580910">
    <property type="component" value="Unassembled WGS sequence"/>
</dbReference>
<organism evidence="3 4">
    <name type="scientific">Nocardioides ginsengisegetis</name>
    <dbReference type="NCBI Taxonomy" id="661491"/>
    <lineage>
        <taxon>Bacteria</taxon>
        <taxon>Bacillati</taxon>
        <taxon>Actinomycetota</taxon>
        <taxon>Actinomycetes</taxon>
        <taxon>Propionibacteriales</taxon>
        <taxon>Nocardioidaceae</taxon>
        <taxon>Nocardioides</taxon>
    </lineage>
</organism>
<evidence type="ECO:0000256" key="1">
    <source>
        <dbReference type="SAM" id="Phobius"/>
    </source>
</evidence>
<accession>A0A7W3J3B4</accession>
<name>A0A7W3J3B4_9ACTN</name>
<dbReference type="EMBL" id="JACGXA010000001">
    <property type="protein sequence ID" value="MBA8805508.1"/>
    <property type="molecule type" value="Genomic_DNA"/>
</dbReference>
<evidence type="ECO:0000313" key="3">
    <source>
        <dbReference type="EMBL" id="MBA8805508.1"/>
    </source>
</evidence>